<reference evidence="3 4" key="1">
    <citation type="submission" date="2017-05" db="EMBL/GenBank/DDBJ databases">
        <title>Complete and WGS of Bordetella genogroups.</title>
        <authorList>
            <person name="Spilker T."/>
            <person name="LiPuma J."/>
        </authorList>
    </citation>
    <scope>NUCLEOTIDE SEQUENCE [LARGE SCALE GENOMIC DNA]</scope>
    <source>
        <strain evidence="3 4">AU10456</strain>
    </source>
</reference>
<gene>
    <name evidence="3" type="ORF">CAL25_21865</name>
</gene>
<feature type="domain" description="Anti-sigma K factor RskA C-terminal" evidence="2">
    <location>
        <begin position="97"/>
        <end position="216"/>
    </location>
</feature>
<dbReference type="InterPro" id="IPR051474">
    <property type="entry name" value="Anti-sigma-K/W_factor"/>
</dbReference>
<evidence type="ECO:0000259" key="2">
    <source>
        <dbReference type="Pfam" id="PF10099"/>
    </source>
</evidence>
<keyword evidence="1" id="KW-0812">Transmembrane</keyword>
<dbReference type="AlphaFoldDB" id="A0A261T8D6"/>
<sequence>MNYGNPQLRERLAAEYVSGAMRGGARRRFEGLMAADANLRRQVRDWEGDIYPLVWSLPPSTPPQRVWRAIQARLRIAAPSRWGWSGLYFWRLLSGGLAALLIAGVVIFPGQVDRAAQEQMMAVLQTPKSEAMLVVRADGTGAVHVHTLQNLLPYSDGKALELWVISPGQAPVSLGLVQPQGLTAFSRPRGLAGVGQLAVSLEPPGGSPTGSPTGPVIMSGDVLEI</sequence>
<organism evidence="3 4">
    <name type="scientific">Bordetella genomosp. 5</name>
    <dbReference type="NCBI Taxonomy" id="1395608"/>
    <lineage>
        <taxon>Bacteria</taxon>
        <taxon>Pseudomonadati</taxon>
        <taxon>Pseudomonadota</taxon>
        <taxon>Betaproteobacteria</taxon>
        <taxon>Burkholderiales</taxon>
        <taxon>Alcaligenaceae</taxon>
        <taxon>Bordetella</taxon>
    </lineage>
</organism>
<dbReference type="RefSeq" id="WP_094803803.1">
    <property type="nucleotide sequence ID" value="NZ_NEVN01000002.1"/>
</dbReference>
<dbReference type="GO" id="GO:0016989">
    <property type="term" value="F:sigma factor antagonist activity"/>
    <property type="evidence" value="ECO:0007669"/>
    <property type="project" value="TreeGrafter"/>
</dbReference>
<dbReference type="GO" id="GO:0005886">
    <property type="term" value="C:plasma membrane"/>
    <property type="evidence" value="ECO:0007669"/>
    <property type="project" value="InterPro"/>
</dbReference>
<dbReference type="PANTHER" id="PTHR37461:SF1">
    <property type="entry name" value="ANTI-SIGMA-K FACTOR RSKA"/>
    <property type="match status" value="1"/>
</dbReference>
<dbReference type="GO" id="GO:0006417">
    <property type="term" value="P:regulation of translation"/>
    <property type="evidence" value="ECO:0007669"/>
    <property type="project" value="TreeGrafter"/>
</dbReference>
<evidence type="ECO:0000313" key="3">
    <source>
        <dbReference type="EMBL" id="OZI45869.1"/>
    </source>
</evidence>
<name>A0A261T8D6_9BORD</name>
<proteinExistence type="predicted"/>
<dbReference type="Proteomes" id="UP000216913">
    <property type="component" value="Unassembled WGS sequence"/>
</dbReference>
<accession>A0A261T8D6</accession>
<evidence type="ECO:0000256" key="1">
    <source>
        <dbReference type="SAM" id="Phobius"/>
    </source>
</evidence>
<keyword evidence="4" id="KW-1185">Reference proteome</keyword>
<dbReference type="PANTHER" id="PTHR37461">
    <property type="entry name" value="ANTI-SIGMA-K FACTOR RSKA"/>
    <property type="match status" value="1"/>
</dbReference>
<dbReference type="InterPro" id="IPR018764">
    <property type="entry name" value="RskA_C"/>
</dbReference>
<dbReference type="EMBL" id="NEVP01000012">
    <property type="protein sequence ID" value="OZI45869.1"/>
    <property type="molecule type" value="Genomic_DNA"/>
</dbReference>
<keyword evidence="1" id="KW-0472">Membrane</keyword>
<evidence type="ECO:0000313" key="4">
    <source>
        <dbReference type="Proteomes" id="UP000216913"/>
    </source>
</evidence>
<feature type="transmembrane region" description="Helical" evidence="1">
    <location>
        <begin position="88"/>
        <end position="110"/>
    </location>
</feature>
<dbReference type="OrthoDB" id="8617430at2"/>
<protein>
    <recommendedName>
        <fullName evidence="2">Anti-sigma K factor RskA C-terminal domain-containing protein</fullName>
    </recommendedName>
</protein>
<dbReference type="Pfam" id="PF10099">
    <property type="entry name" value="RskA_C"/>
    <property type="match status" value="1"/>
</dbReference>
<keyword evidence="1" id="KW-1133">Transmembrane helix</keyword>
<comment type="caution">
    <text evidence="3">The sequence shown here is derived from an EMBL/GenBank/DDBJ whole genome shotgun (WGS) entry which is preliminary data.</text>
</comment>